<reference evidence="2" key="1">
    <citation type="submission" date="2020-08" db="EMBL/GenBank/DDBJ databases">
        <title>Genome sequencing and assembly of the red palm weevil Rhynchophorus ferrugineus.</title>
        <authorList>
            <person name="Dias G.B."/>
            <person name="Bergman C.M."/>
            <person name="Manee M."/>
        </authorList>
    </citation>
    <scope>NUCLEOTIDE SEQUENCE</scope>
    <source>
        <strain evidence="2">AA-2017</strain>
        <tissue evidence="2">Whole larva</tissue>
    </source>
</reference>
<organism evidence="2 3">
    <name type="scientific">Rhynchophorus ferrugineus</name>
    <name type="common">Red palm weevil</name>
    <name type="synonym">Curculio ferrugineus</name>
    <dbReference type="NCBI Taxonomy" id="354439"/>
    <lineage>
        <taxon>Eukaryota</taxon>
        <taxon>Metazoa</taxon>
        <taxon>Ecdysozoa</taxon>
        <taxon>Arthropoda</taxon>
        <taxon>Hexapoda</taxon>
        <taxon>Insecta</taxon>
        <taxon>Pterygota</taxon>
        <taxon>Neoptera</taxon>
        <taxon>Endopterygota</taxon>
        <taxon>Coleoptera</taxon>
        <taxon>Polyphaga</taxon>
        <taxon>Cucujiformia</taxon>
        <taxon>Curculionidae</taxon>
        <taxon>Dryophthorinae</taxon>
        <taxon>Rhynchophorus</taxon>
    </lineage>
</organism>
<keyword evidence="1" id="KW-0472">Membrane</keyword>
<protein>
    <submittedName>
        <fullName evidence="2">Uncharacterized protein</fullName>
    </submittedName>
</protein>
<keyword evidence="1" id="KW-1133">Transmembrane helix</keyword>
<dbReference type="Proteomes" id="UP000625711">
    <property type="component" value="Unassembled WGS sequence"/>
</dbReference>
<keyword evidence="1" id="KW-0812">Transmembrane</keyword>
<keyword evidence="3" id="KW-1185">Reference proteome</keyword>
<accession>A0A834IJ22</accession>
<evidence type="ECO:0000256" key="1">
    <source>
        <dbReference type="SAM" id="Phobius"/>
    </source>
</evidence>
<feature type="transmembrane region" description="Helical" evidence="1">
    <location>
        <begin position="30"/>
        <end position="53"/>
    </location>
</feature>
<evidence type="ECO:0000313" key="2">
    <source>
        <dbReference type="EMBL" id="KAF7280684.1"/>
    </source>
</evidence>
<gene>
    <name evidence="2" type="ORF">GWI33_005649</name>
</gene>
<proteinExistence type="predicted"/>
<name>A0A834IJ22_RHYFE</name>
<dbReference type="AlphaFoldDB" id="A0A834IJ22"/>
<comment type="caution">
    <text evidence="2">The sequence shown here is derived from an EMBL/GenBank/DDBJ whole genome shotgun (WGS) entry which is preliminary data.</text>
</comment>
<sequence>MGWVGGRRFLALPGQGPVMKTFFRRRVAKLRWYVVPLMMTMMIIIFDVLVIGLDLRETIENHRLSRAVVHPRDSPAVRQPDIIRDNIGDGITSHLSRTSL</sequence>
<dbReference type="EMBL" id="JAACXV010000278">
    <property type="protein sequence ID" value="KAF7280684.1"/>
    <property type="molecule type" value="Genomic_DNA"/>
</dbReference>
<evidence type="ECO:0000313" key="3">
    <source>
        <dbReference type="Proteomes" id="UP000625711"/>
    </source>
</evidence>